<dbReference type="Proteomes" id="UP000280296">
    <property type="component" value="Unassembled WGS sequence"/>
</dbReference>
<feature type="domain" description="IstB-like ATP-binding" evidence="2">
    <location>
        <begin position="79"/>
        <end position="128"/>
    </location>
</feature>
<evidence type="ECO:0000256" key="1">
    <source>
        <dbReference type="SAM" id="MobiDB-lite"/>
    </source>
</evidence>
<protein>
    <recommendedName>
        <fullName evidence="2">IstB-like ATP-binding domain-containing protein</fullName>
    </recommendedName>
</protein>
<dbReference type="EMBL" id="RYZH01000048">
    <property type="protein sequence ID" value="RUL84582.1"/>
    <property type="molecule type" value="Genomic_DNA"/>
</dbReference>
<dbReference type="InterPro" id="IPR027417">
    <property type="entry name" value="P-loop_NTPase"/>
</dbReference>
<name>A0A432MF36_9BACT</name>
<accession>A0A432MF36</accession>
<feature type="region of interest" description="Disordered" evidence="1">
    <location>
        <begin position="42"/>
        <end position="66"/>
    </location>
</feature>
<proteinExistence type="predicted"/>
<dbReference type="Gene3D" id="3.40.50.300">
    <property type="entry name" value="P-loop containing nucleotide triphosphate hydrolases"/>
    <property type="match status" value="1"/>
</dbReference>
<keyword evidence="4" id="KW-1185">Reference proteome</keyword>
<reference evidence="3 4" key="1">
    <citation type="submission" date="2018-12" db="EMBL/GenBank/DDBJ databases">
        <authorList>
            <person name="Toschakov S.V."/>
        </authorList>
    </citation>
    <scope>NUCLEOTIDE SEQUENCE [LARGE SCALE GENOMIC DNA]</scope>
    <source>
        <strain evidence="3 4">GM2012</strain>
    </source>
</reference>
<organism evidence="3 4">
    <name type="scientific">Tautonia sociabilis</name>
    <dbReference type="NCBI Taxonomy" id="2080755"/>
    <lineage>
        <taxon>Bacteria</taxon>
        <taxon>Pseudomonadati</taxon>
        <taxon>Planctomycetota</taxon>
        <taxon>Planctomycetia</taxon>
        <taxon>Isosphaerales</taxon>
        <taxon>Isosphaeraceae</taxon>
        <taxon>Tautonia</taxon>
    </lineage>
</organism>
<evidence type="ECO:0000259" key="2">
    <source>
        <dbReference type="Pfam" id="PF01695"/>
    </source>
</evidence>
<evidence type="ECO:0000313" key="4">
    <source>
        <dbReference type="Proteomes" id="UP000280296"/>
    </source>
</evidence>
<evidence type="ECO:0000313" key="3">
    <source>
        <dbReference type="EMBL" id="RUL84582.1"/>
    </source>
</evidence>
<sequence>MDPPLQPDARRRHRLQARRLPHPIHPVQNAVLLPPDRGIRLEREAQRRVPGRRRGRLRADGPRGCEPVLPAGELPVLLGSTAISTNKSVKDWPGIFAGDEALAAGILDRLLHRSVVLNIRGRSYRLQDLERLLK</sequence>
<gene>
    <name evidence="3" type="ORF">TsocGM_20110</name>
</gene>
<reference evidence="3 4" key="2">
    <citation type="submission" date="2019-01" db="EMBL/GenBank/DDBJ databases">
        <title>Tautonia sociabilis, a novel thermotolerant planctomycete of Isosphaeraceae family, isolated from a 4000 m deep subterranean habitat.</title>
        <authorList>
            <person name="Kovaleva O.L."/>
            <person name="Elcheninov A.G."/>
            <person name="Van Heerden E."/>
            <person name="Toshchakov S.V."/>
            <person name="Novikov A."/>
            <person name="Bonch-Osmolovskaya E.A."/>
            <person name="Kublanov I.V."/>
        </authorList>
    </citation>
    <scope>NUCLEOTIDE SEQUENCE [LARGE SCALE GENOMIC DNA]</scope>
    <source>
        <strain evidence="3 4">GM2012</strain>
    </source>
</reference>
<dbReference type="InterPro" id="IPR002611">
    <property type="entry name" value="IstB_ATP-bd"/>
</dbReference>
<dbReference type="AlphaFoldDB" id="A0A432MF36"/>
<dbReference type="Pfam" id="PF01695">
    <property type="entry name" value="IstB_IS21"/>
    <property type="match status" value="1"/>
</dbReference>
<dbReference type="GO" id="GO:0005524">
    <property type="term" value="F:ATP binding"/>
    <property type="evidence" value="ECO:0007669"/>
    <property type="project" value="InterPro"/>
</dbReference>
<comment type="caution">
    <text evidence="3">The sequence shown here is derived from an EMBL/GenBank/DDBJ whole genome shotgun (WGS) entry which is preliminary data.</text>
</comment>